<evidence type="ECO:0000313" key="1">
    <source>
        <dbReference type="EMBL" id="KAJ8047394.1"/>
    </source>
</evidence>
<protein>
    <submittedName>
        <fullName evidence="1">Uncharacterized protein</fullName>
    </submittedName>
</protein>
<gene>
    <name evidence="1" type="ORF">HOLleu_06382</name>
</gene>
<dbReference type="Proteomes" id="UP001152320">
    <property type="component" value="Chromosome 2"/>
</dbReference>
<comment type="caution">
    <text evidence="1">The sequence shown here is derived from an EMBL/GenBank/DDBJ whole genome shotgun (WGS) entry which is preliminary data.</text>
</comment>
<proteinExistence type="predicted"/>
<evidence type="ECO:0000313" key="2">
    <source>
        <dbReference type="Proteomes" id="UP001152320"/>
    </source>
</evidence>
<dbReference type="AlphaFoldDB" id="A0A9Q1CMS3"/>
<accession>A0A9Q1CMS3</accession>
<keyword evidence="2" id="KW-1185">Reference proteome</keyword>
<name>A0A9Q1CMS3_HOLLE</name>
<organism evidence="1 2">
    <name type="scientific">Holothuria leucospilota</name>
    <name type="common">Black long sea cucumber</name>
    <name type="synonym">Mertensiothuria leucospilota</name>
    <dbReference type="NCBI Taxonomy" id="206669"/>
    <lineage>
        <taxon>Eukaryota</taxon>
        <taxon>Metazoa</taxon>
        <taxon>Echinodermata</taxon>
        <taxon>Eleutherozoa</taxon>
        <taxon>Echinozoa</taxon>
        <taxon>Holothuroidea</taxon>
        <taxon>Aspidochirotacea</taxon>
        <taxon>Aspidochirotida</taxon>
        <taxon>Holothuriidae</taxon>
        <taxon>Holothuria</taxon>
    </lineage>
</organism>
<dbReference type="EMBL" id="JAIZAY010000002">
    <property type="protein sequence ID" value="KAJ8047394.1"/>
    <property type="molecule type" value="Genomic_DNA"/>
</dbReference>
<reference evidence="1" key="1">
    <citation type="submission" date="2021-10" db="EMBL/GenBank/DDBJ databases">
        <title>Tropical sea cucumber genome reveals ecological adaptation and Cuvierian tubules defense mechanism.</title>
        <authorList>
            <person name="Chen T."/>
        </authorList>
    </citation>
    <scope>NUCLEOTIDE SEQUENCE</scope>
    <source>
        <strain evidence="1">Nanhai2018</strain>
        <tissue evidence="1">Muscle</tissue>
    </source>
</reference>
<sequence length="67" mass="7680">MITSKKCLPTRNIFDCLFHICVLVIGMDLQQKTELVLLHLREPGIEEIEGDITLTDDSSQQQLIRLL</sequence>